<feature type="transmembrane region" description="Helical" evidence="1">
    <location>
        <begin position="49"/>
        <end position="67"/>
    </location>
</feature>
<evidence type="ECO:0000313" key="3">
    <source>
        <dbReference type="Proteomes" id="UP000239326"/>
    </source>
</evidence>
<dbReference type="Proteomes" id="UP000239326">
    <property type="component" value="Chromosome"/>
</dbReference>
<feature type="transmembrane region" description="Helical" evidence="1">
    <location>
        <begin position="15"/>
        <end position="37"/>
    </location>
</feature>
<protein>
    <submittedName>
        <fullName evidence="2">Uncharacterized protein</fullName>
    </submittedName>
</protein>
<sequence>MVAGLLDLAALTYSFVQGLAYVSGLNLFGVVVGVFLMRGSLQAALVVRWLAVWLLAALLATVFVSPFLQPFSLTFAQLRLGMGPEPVAVGLAVLALALLGWLAWQLGREPVRAARSARNLRPWSMATPALVGVALVVGVGVVVAVLRSGEAAANARMLAAQRVTPDYKLHVRSVSKSRGANGSLITANVTAWTDSDIKNLPVQWQEP</sequence>
<evidence type="ECO:0000256" key="1">
    <source>
        <dbReference type="SAM" id="Phobius"/>
    </source>
</evidence>
<keyword evidence="1" id="KW-1133">Transmembrane helix</keyword>
<feature type="transmembrane region" description="Helical" evidence="1">
    <location>
        <begin position="125"/>
        <end position="146"/>
    </location>
</feature>
<name>A0A2S0N3R7_9BURK</name>
<evidence type="ECO:0000313" key="2">
    <source>
        <dbReference type="EMBL" id="AVO42756.1"/>
    </source>
</evidence>
<dbReference type="EMBL" id="CP027669">
    <property type="protein sequence ID" value="AVO42756.1"/>
    <property type="molecule type" value="Genomic_DNA"/>
</dbReference>
<proteinExistence type="predicted"/>
<accession>A0A2S0N3R7</accession>
<gene>
    <name evidence="2" type="ORF">C6571_16940</name>
</gene>
<organism evidence="2 3">
    <name type="scientific">Simplicispira suum</name>
    <dbReference type="NCBI Taxonomy" id="2109915"/>
    <lineage>
        <taxon>Bacteria</taxon>
        <taxon>Pseudomonadati</taxon>
        <taxon>Pseudomonadota</taxon>
        <taxon>Betaproteobacteria</taxon>
        <taxon>Burkholderiales</taxon>
        <taxon>Comamonadaceae</taxon>
        <taxon>Simplicispira</taxon>
    </lineage>
</organism>
<dbReference type="AlphaFoldDB" id="A0A2S0N3R7"/>
<feature type="transmembrane region" description="Helical" evidence="1">
    <location>
        <begin position="87"/>
        <end position="104"/>
    </location>
</feature>
<keyword evidence="1" id="KW-0472">Membrane</keyword>
<keyword evidence="1" id="KW-0812">Transmembrane</keyword>
<dbReference type="KEGG" id="simp:C6571_16940"/>
<reference evidence="2 3" key="1">
    <citation type="submission" date="2018-03" db="EMBL/GenBank/DDBJ databases">
        <title>Genome sequencing of Simplicispira sp.</title>
        <authorList>
            <person name="Kim S.-J."/>
            <person name="Heo J."/>
            <person name="Kwon S.-W."/>
        </authorList>
    </citation>
    <scope>NUCLEOTIDE SEQUENCE [LARGE SCALE GENOMIC DNA]</scope>
    <source>
        <strain evidence="2 3">SC1-8</strain>
    </source>
</reference>
<keyword evidence="3" id="KW-1185">Reference proteome</keyword>